<dbReference type="Proteomes" id="UP000252477">
    <property type="component" value="Chromosome"/>
</dbReference>
<evidence type="ECO:0000256" key="9">
    <source>
        <dbReference type="RuleBase" id="RU003945"/>
    </source>
</evidence>
<evidence type="ECO:0000313" key="14">
    <source>
        <dbReference type="Proteomes" id="UP000252477"/>
    </source>
</evidence>
<evidence type="ECO:0000256" key="3">
    <source>
        <dbReference type="ARBA" id="ARBA00022475"/>
    </source>
</evidence>
<accession>A0A2Z5IQZ5</accession>
<comment type="similarity">
    <text evidence="9">Belongs to the OXA1/ALB3/YidC family.</text>
</comment>
<feature type="domain" description="Membrane insertase YidC/Oxa/ALB C-terminal" evidence="12">
    <location>
        <begin position="454"/>
        <end position="660"/>
    </location>
</feature>
<dbReference type="GO" id="GO:0005886">
    <property type="term" value="C:plasma membrane"/>
    <property type="evidence" value="ECO:0007669"/>
    <property type="project" value="UniProtKB-SubCell"/>
</dbReference>
<dbReference type="CDD" id="cd20070">
    <property type="entry name" value="5TM_YidC_Alb3"/>
    <property type="match status" value="1"/>
</dbReference>
<name>A0A2Z5IQZ5_9BACT</name>
<evidence type="ECO:0000256" key="1">
    <source>
        <dbReference type="ARBA" id="ARBA00004651"/>
    </source>
</evidence>
<feature type="transmembrane region" description="Helical" evidence="11">
    <location>
        <begin position="33"/>
        <end position="56"/>
    </location>
</feature>
<dbReference type="Pfam" id="PF02096">
    <property type="entry name" value="60KD_IMP"/>
    <property type="match status" value="1"/>
</dbReference>
<dbReference type="KEGG" id="mpho:DA803_03230"/>
<dbReference type="OrthoDB" id="394558at2"/>
<dbReference type="InterPro" id="IPR001708">
    <property type="entry name" value="YidC/ALB3/OXA1/COX18"/>
</dbReference>
<sequence length="676" mass="77417">MADKDFSKHYRDFRNNGPQEKAPKQVWTKVFKWFKIVIIIIFITVGLVGCVQSLAVKSSSKVGSGQELYVSKDKISPNIITFRYNETTNSFFLPNKINERNIIANNYLSLKDPKALNEIRAQDRRTGDPNGFGIYGGNSFALQLQTLRKLKENDSYTSNLSREENWANINGDTSNISQDSDFVYRRNNKYSYINLGDANGLGATTKYSPVTDFSEIVIPTEIQFAQVQNSDGSSRIDNKSLSKFTYGKLLSTIEGGSSVQDILLRDLLQVLFEETLYIWNKKNLDHNVSLVDPNNNAQRITKKVSIREILGTSETSSKTEIINQWNQYIKSFKNKAAKTNALTEEEGQNLLWISTSSIIPFRQYLELARYSSSGYKVDGETVFTKNNITELGNYDDKRWISQLYNGSSVVPQKAISTYKEYWQQGPFYGIFVYPVNAFMNVIISSLGATGWSVILALIIIVIIVRFLTFVISFKTLFSQAKMEEFNQKKAKIEAKYAEYKNDKKMNQRKQLEISELYKKEKISPWGQMATMFITLPILIVVFRIISTSPEIKQATIYGIQLSATSISRVFSNREFSYLPIIIVSLAVQALAQYMPKILNIKKKKSLRADAYQREAMKKEKRKFNIISLIFIGIGVLFSAGLQIYWIFGGIWTILQHIFVHYFQRTKLFKTKIEPKL</sequence>
<proteinExistence type="inferred from homology"/>
<dbReference type="NCBIfam" id="TIGR03592">
    <property type="entry name" value="yidC_oxa1_cterm"/>
    <property type="match status" value="1"/>
</dbReference>
<evidence type="ECO:0000256" key="10">
    <source>
        <dbReference type="SAM" id="Coils"/>
    </source>
</evidence>
<keyword evidence="5" id="KW-0653">Protein transport</keyword>
<dbReference type="GO" id="GO:0032977">
    <property type="term" value="F:membrane insertase activity"/>
    <property type="evidence" value="ECO:0007669"/>
    <property type="project" value="InterPro"/>
</dbReference>
<feature type="transmembrane region" description="Helical" evidence="11">
    <location>
        <begin position="623"/>
        <end position="639"/>
    </location>
</feature>
<dbReference type="EMBL" id="CP029295">
    <property type="protein sequence ID" value="AXE61082.1"/>
    <property type="molecule type" value="Genomic_DNA"/>
</dbReference>
<organism evidence="13 14">
    <name type="scientific">[Mycoplasma] phocae</name>
    <dbReference type="NCBI Taxonomy" id="142651"/>
    <lineage>
        <taxon>Bacteria</taxon>
        <taxon>Bacillati</taxon>
        <taxon>Mycoplasmatota</taxon>
        <taxon>Mycoplasmoidales</taxon>
        <taxon>Metamycoplasmataceae</taxon>
        <taxon>Metamycoplasma</taxon>
    </lineage>
</organism>
<evidence type="ECO:0000256" key="8">
    <source>
        <dbReference type="ARBA" id="ARBA00023186"/>
    </source>
</evidence>
<evidence type="ECO:0000256" key="5">
    <source>
        <dbReference type="ARBA" id="ARBA00022927"/>
    </source>
</evidence>
<keyword evidence="8" id="KW-0143">Chaperone</keyword>
<keyword evidence="6 11" id="KW-1133">Transmembrane helix</keyword>
<dbReference type="GO" id="GO:0051205">
    <property type="term" value="P:protein insertion into membrane"/>
    <property type="evidence" value="ECO:0007669"/>
    <property type="project" value="TreeGrafter"/>
</dbReference>
<reference evidence="13 14" key="1">
    <citation type="submission" date="2018-05" db="EMBL/GenBank/DDBJ databases">
        <title>Annotation of the Mycoplasma phocidae genome.</title>
        <authorList>
            <person name="Brown D.R."/>
            <person name="Kutish G.F."/>
            <person name="Frasca S.Jr."/>
        </authorList>
    </citation>
    <scope>NUCLEOTIDE SEQUENCE [LARGE SCALE GENOMIC DNA]</scope>
    <source>
        <strain evidence="13 14">105</strain>
    </source>
</reference>
<evidence type="ECO:0000256" key="6">
    <source>
        <dbReference type="ARBA" id="ARBA00022989"/>
    </source>
</evidence>
<dbReference type="GO" id="GO:0015031">
    <property type="term" value="P:protein transport"/>
    <property type="evidence" value="ECO:0007669"/>
    <property type="project" value="UniProtKB-KW"/>
</dbReference>
<evidence type="ECO:0000256" key="11">
    <source>
        <dbReference type="SAM" id="Phobius"/>
    </source>
</evidence>
<evidence type="ECO:0000313" key="13">
    <source>
        <dbReference type="EMBL" id="AXE61082.1"/>
    </source>
</evidence>
<dbReference type="InterPro" id="IPR047196">
    <property type="entry name" value="YidC_ALB_C"/>
</dbReference>
<dbReference type="RefSeq" id="WP_114191172.1">
    <property type="nucleotide sequence ID" value="NZ_CP029295.1"/>
</dbReference>
<keyword evidence="7 11" id="KW-0472">Membrane</keyword>
<gene>
    <name evidence="13" type="ORF">DA803_03230</name>
</gene>
<dbReference type="PANTHER" id="PTHR12428">
    <property type="entry name" value="OXA1"/>
    <property type="match status" value="1"/>
</dbReference>
<dbReference type="AlphaFoldDB" id="A0A2Z5IQZ5"/>
<feature type="transmembrane region" description="Helical" evidence="11">
    <location>
        <begin position="453"/>
        <end position="473"/>
    </location>
</feature>
<dbReference type="PANTHER" id="PTHR12428:SF65">
    <property type="entry name" value="CYTOCHROME C OXIDASE ASSEMBLY PROTEIN COX18, MITOCHONDRIAL"/>
    <property type="match status" value="1"/>
</dbReference>
<dbReference type="InterPro" id="IPR028055">
    <property type="entry name" value="YidC/Oxa/ALB_C"/>
</dbReference>
<evidence type="ECO:0000259" key="12">
    <source>
        <dbReference type="Pfam" id="PF02096"/>
    </source>
</evidence>
<evidence type="ECO:0000256" key="4">
    <source>
        <dbReference type="ARBA" id="ARBA00022692"/>
    </source>
</evidence>
<comment type="subcellular location">
    <subcellularLocation>
        <location evidence="1">Cell membrane</location>
        <topology evidence="1">Multi-pass membrane protein</topology>
    </subcellularLocation>
    <subcellularLocation>
        <location evidence="9">Membrane</location>
        <topology evidence="9">Multi-pass membrane protein</topology>
    </subcellularLocation>
</comment>
<keyword evidence="10" id="KW-0175">Coiled coil</keyword>
<keyword evidence="2" id="KW-0813">Transport</keyword>
<keyword evidence="14" id="KW-1185">Reference proteome</keyword>
<dbReference type="NCBIfam" id="NF002567">
    <property type="entry name" value="PRK02201.1-2"/>
    <property type="match status" value="1"/>
</dbReference>
<evidence type="ECO:0000256" key="2">
    <source>
        <dbReference type="ARBA" id="ARBA00022448"/>
    </source>
</evidence>
<keyword evidence="4 9" id="KW-0812">Transmembrane</keyword>
<evidence type="ECO:0000256" key="7">
    <source>
        <dbReference type="ARBA" id="ARBA00023136"/>
    </source>
</evidence>
<feature type="transmembrane region" description="Helical" evidence="11">
    <location>
        <begin position="525"/>
        <end position="545"/>
    </location>
</feature>
<protein>
    <submittedName>
        <fullName evidence="13">Membrane protein insertase YidC</fullName>
    </submittedName>
</protein>
<feature type="transmembrane region" description="Helical" evidence="11">
    <location>
        <begin position="427"/>
        <end position="447"/>
    </location>
</feature>
<keyword evidence="3" id="KW-1003">Cell membrane</keyword>
<feature type="coiled-coil region" evidence="10">
    <location>
        <begin position="482"/>
        <end position="509"/>
    </location>
</feature>